<evidence type="ECO:0000259" key="6">
    <source>
        <dbReference type="PROSITE" id="PS51005"/>
    </source>
</evidence>
<accession>A0A8T0XI34</accession>
<dbReference type="PANTHER" id="PTHR31719">
    <property type="entry name" value="NAC TRANSCRIPTION FACTOR 56"/>
    <property type="match status" value="1"/>
</dbReference>
<keyword evidence="1" id="KW-0805">Transcription regulation</keyword>
<reference evidence="7" key="1">
    <citation type="submission" date="2020-05" db="EMBL/GenBank/DDBJ databases">
        <title>WGS assembly of Panicum virgatum.</title>
        <authorList>
            <person name="Lovell J.T."/>
            <person name="Jenkins J."/>
            <person name="Shu S."/>
            <person name="Juenger T.E."/>
            <person name="Schmutz J."/>
        </authorList>
    </citation>
    <scope>NUCLEOTIDE SEQUENCE</scope>
    <source>
        <strain evidence="7">AP13</strain>
    </source>
</reference>
<dbReference type="GO" id="GO:0006355">
    <property type="term" value="P:regulation of DNA-templated transcription"/>
    <property type="evidence" value="ECO:0007669"/>
    <property type="project" value="InterPro"/>
</dbReference>
<protein>
    <recommendedName>
        <fullName evidence="6">NAC domain-containing protein</fullName>
    </recommendedName>
</protein>
<gene>
    <name evidence="7" type="ORF">PVAP13_1KG322500</name>
</gene>
<name>A0A8T0XI34_PANVG</name>
<evidence type="ECO:0000313" key="7">
    <source>
        <dbReference type="EMBL" id="KAG2658895.1"/>
    </source>
</evidence>
<evidence type="ECO:0000313" key="8">
    <source>
        <dbReference type="Proteomes" id="UP000823388"/>
    </source>
</evidence>
<feature type="region of interest" description="Disordered" evidence="5">
    <location>
        <begin position="327"/>
        <end position="350"/>
    </location>
</feature>
<keyword evidence="8" id="KW-1185">Reference proteome</keyword>
<evidence type="ECO:0000256" key="4">
    <source>
        <dbReference type="ARBA" id="ARBA00023242"/>
    </source>
</evidence>
<evidence type="ECO:0000256" key="3">
    <source>
        <dbReference type="ARBA" id="ARBA00023163"/>
    </source>
</evidence>
<keyword evidence="2" id="KW-0238">DNA-binding</keyword>
<organism evidence="7 8">
    <name type="scientific">Panicum virgatum</name>
    <name type="common">Blackwell switchgrass</name>
    <dbReference type="NCBI Taxonomy" id="38727"/>
    <lineage>
        <taxon>Eukaryota</taxon>
        <taxon>Viridiplantae</taxon>
        <taxon>Streptophyta</taxon>
        <taxon>Embryophyta</taxon>
        <taxon>Tracheophyta</taxon>
        <taxon>Spermatophyta</taxon>
        <taxon>Magnoliopsida</taxon>
        <taxon>Liliopsida</taxon>
        <taxon>Poales</taxon>
        <taxon>Poaceae</taxon>
        <taxon>PACMAD clade</taxon>
        <taxon>Panicoideae</taxon>
        <taxon>Panicodae</taxon>
        <taxon>Paniceae</taxon>
        <taxon>Panicinae</taxon>
        <taxon>Panicum</taxon>
        <taxon>Panicum sect. Hiantes</taxon>
    </lineage>
</organism>
<evidence type="ECO:0000256" key="1">
    <source>
        <dbReference type="ARBA" id="ARBA00023015"/>
    </source>
</evidence>
<proteinExistence type="predicted"/>
<dbReference type="Proteomes" id="UP000823388">
    <property type="component" value="Chromosome 1K"/>
</dbReference>
<dbReference type="AlphaFoldDB" id="A0A8T0XI34"/>
<dbReference type="Gene3D" id="2.170.150.80">
    <property type="entry name" value="NAC domain"/>
    <property type="match status" value="2"/>
</dbReference>
<feature type="domain" description="NAC" evidence="6">
    <location>
        <begin position="175"/>
        <end position="322"/>
    </location>
</feature>
<keyword evidence="3" id="KW-0804">Transcription</keyword>
<dbReference type="PROSITE" id="PS51005">
    <property type="entry name" value="NAC"/>
    <property type="match status" value="2"/>
</dbReference>
<dbReference type="SUPFAM" id="SSF101941">
    <property type="entry name" value="NAC domain"/>
    <property type="match status" value="2"/>
</dbReference>
<evidence type="ECO:0000256" key="2">
    <source>
        <dbReference type="ARBA" id="ARBA00023125"/>
    </source>
</evidence>
<sequence>MAAAGLPPGLLFAPEDEVAVEHYLLPRLLGWALPFDGLVLDDDPLSAPPRELLERNGRREEAFFFAEGKARCGKGSRQKRTCAGGGWWEGQKTCAEGDKLRVAGGVLEAAWRKKALNFHCGGAGNKGSAGWVMHEYAVTAPEDLARSPLRLYHIRLSSYGRKQSGAMEVPRALGLPPGFLFAPEDGDVVASYLLPRVLGQPLPLDGLILDDDPLSAPPWELLERNGRREDAFFFALGQAKTSKGSRQKRTCAGGGFWNGERTCADGQKLRVGAEVVEWRKRALSFQHAGDKGSTGWVMHEYAITAPDHLAESQLRLYRIRFSGHGKKRKRGAEADPSAEESAAPTAARRRVAEEDDTLFGMLLPSSSDPICSSVVLADLADGNAEDDTMLHVLMPSSDPTCSTTVLAEQADGNGVNGEEYHAAAPATVSAGQDLTSSGIDTSWDGFQFLENLDIDELLRSIGDLPSPNLNADAEISSFFSQTAAASAPPYAGLGAGLVAPSAPGMHHGCMDRPADSFFPPVPNQSYAAC</sequence>
<keyword evidence="4" id="KW-0539">Nucleus</keyword>
<dbReference type="InterPro" id="IPR036093">
    <property type="entry name" value="NAC_dom_sf"/>
</dbReference>
<evidence type="ECO:0000256" key="5">
    <source>
        <dbReference type="SAM" id="MobiDB-lite"/>
    </source>
</evidence>
<dbReference type="Pfam" id="PF02365">
    <property type="entry name" value="NAM"/>
    <property type="match status" value="2"/>
</dbReference>
<dbReference type="PANTHER" id="PTHR31719:SF167">
    <property type="entry name" value="NAC DOMAIN-CONTAINING PROTEIN"/>
    <property type="match status" value="1"/>
</dbReference>
<dbReference type="EMBL" id="CM029037">
    <property type="protein sequence ID" value="KAG2658895.1"/>
    <property type="molecule type" value="Genomic_DNA"/>
</dbReference>
<dbReference type="InterPro" id="IPR003441">
    <property type="entry name" value="NAC-dom"/>
</dbReference>
<comment type="caution">
    <text evidence="7">The sequence shown here is derived from an EMBL/GenBank/DDBJ whole genome shotgun (WGS) entry which is preliminary data.</text>
</comment>
<dbReference type="GO" id="GO:0003677">
    <property type="term" value="F:DNA binding"/>
    <property type="evidence" value="ECO:0007669"/>
    <property type="project" value="UniProtKB-KW"/>
</dbReference>
<feature type="domain" description="NAC" evidence="6">
    <location>
        <begin position="6"/>
        <end position="157"/>
    </location>
</feature>